<feature type="domain" description="C6" evidence="2">
    <location>
        <begin position="1315"/>
        <end position="1404"/>
    </location>
</feature>
<evidence type="ECO:0000313" key="3">
    <source>
        <dbReference type="EMBL" id="CAB3397575.1"/>
    </source>
</evidence>
<comment type="caution">
    <text evidence="3">The sequence shown here is derived from an EMBL/GenBank/DDBJ whole genome shotgun (WGS) entry which is preliminary data.</text>
</comment>
<dbReference type="SMART" id="SM01048">
    <property type="entry name" value="C6"/>
    <property type="match status" value="18"/>
</dbReference>
<feature type="domain" description="C6" evidence="2">
    <location>
        <begin position="1897"/>
        <end position="1992"/>
    </location>
</feature>
<dbReference type="SMART" id="SM00209">
    <property type="entry name" value="TSP1"/>
    <property type="match status" value="1"/>
</dbReference>
<dbReference type="PROSITE" id="PS50092">
    <property type="entry name" value="TSP1"/>
    <property type="match status" value="1"/>
</dbReference>
<feature type="domain" description="C6" evidence="2">
    <location>
        <begin position="976"/>
        <end position="1067"/>
    </location>
</feature>
<feature type="domain" description="C6" evidence="2">
    <location>
        <begin position="1199"/>
        <end position="1290"/>
    </location>
</feature>
<dbReference type="EMBL" id="CADEPM010000001">
    <property type="protein sequence ID" value="CAB3397575.1"/>
    <property type="molecule type" value="Genomic_DNA"/>
</dbReference>
<dbReference type="Pfam" id="PF00090">
    <property type="entry name" value="TSP_1"/>
    <property type="match status" value="1"/>
</dbReference>
<organism evidence="3 4">
    <name type="scientific">Caenorhabditis bovis</name>
    <dbReference type="NCBI Taxonomy" id="2654633"/>
    <lineage>
        <taxon>Eukaryota</taxon>
        <taxon>Metazoa</taxon>
        <taxon>Ecdysozoa</taxon>
        <taxon>Nematoda</taxon>
        <taxon>Chromadorea</taxon>
        <taxon>Rhabditida</taxon>
        <taxon>Rhabditina</taxon>
        <taxon>Rhabditomorpha</taxon>
        <taxon>Rhabditoidea</taxon>
        <taxon>Rhabditidae</taxon>
        <taxon>Peloderinae</taxon>
        <taxon>Caenorhabditis</taxon>
    </lineage>
</organism>
<feature type="domain" description="C6" evidence="2">
    <location>
        <begin position="1423"/>
        <end position="1517"/>
    </location>
</feature>
<feature type="domain" description="C6" evidence="2">
    <location>
        <begin position="522"/>
        <end position="610"/>
    </location>
</feature>
<dbReference type="Gene3D" id="2.20.100.10">
    <property type="entry name" value="Thrombospondin type-1 (TSP1) repeat"/>
    <property type="match status" value="1"/>
</dbReference>
<dbReference type="PANTHER" id="PTHR21629">
    <property type="entry name" value="C6 DOMAIN-CONTAINING PROTEIN"/>
    <property type="match status" value="1"/>
</dbReference>
<evidence type="ECO:0000256" key="1">
    <source>
        <dbReference type="SAM" id="MobiDB-lite"/>
    </source>
</evidence>
<evidence type="ECO:0000313" key="4">
    <source>
        <dbReference type="Proteomes" id="UP000494206"/>
    </source>
</evidence>
<feature type="domain" description="C6" evidence="2">
    <location>
        <begin position="418"/>
        <end position="506"/>
    </location>
</feature>
<feature type="compositionally biased region" description="Low complexity" evidence="1">
    <location>
        <begin position="276"/>
        <end position="289"/>
    </location>
</feature>
<proteinExistence type="predicted"/>
<keyword evidence="4" id="KW-1185">Reference proteome</keyword>
<feature type="domain" description="C6" evidence="2">
    <location>
        <begin position="2023"/>
        <end position="2110"/>
    </location>
</feature>
<reference evidence="3 4" key="1">
    <citation type="submission" date="2020-04" db="EMBL/GenBank/DDBJ databases">
        <authorList>
            <person name="Laetsch R D."/>
            <person name="Stevens L."/>
            <person name="Kumar S."/>
            <person name="Blaxter L. M."/>
        </authorList>
    </citation>
    <scope>NUCLEOTIDE SEQUENCE [LARGE SCALE GENOMIC DNA]</scope>
</reference>
<dbReference type="OrthoDB" id="5873713at2759"/>
<feature type="domain" description="C6" evidence="2">
    <location>
        <begin position="1095"/>
        <end position="1184"/>
    </location>
</feature>
<sequence>MQKIKIFLNGQQKDLPWKTCNDCSHINVQLFDGNPFEDASSVLNRYSASGCYYVQFFCRPIEFGDPTPVSTILSGNTSDLSAPLNLSLACRDKKWILLGSAKKTAVTSLSCVYSKPATKTPKPNPEAPCMKCTNVVVGQSRFPEGVAYLDHTLDKCLRVVVHCTPVNDGKEVEMMYNLQRTYNGGPEVNRTFTCNKNSKWVDVETKTIINNISCIMPKETLKTTTFRTTEIVDSTVSNLPSTDIGPISSVNPTLEPEPISTTPDKKPPEDNETTDHGGSTIIDGTTGDPTMTPIDVQTTVGSCDTCADLEPEAISKAGTYNGMLVLWHYRDPITFCKRVDISCQATMHESDNATLVFNPIGNVESNVAEITKDIQCSGGSYFWNDEPIDTVSCIASVTSLVPITTPSPATTPAPPSGCSSCRRIPVPVLDHSSGYLNGQLKAVTRYSSCMHLDLVCHGMSEQDPVALIYEGAEIATGVGSVSMTLDCSATSVWMTPGQQTIDKISCGYQSIALISTTLSSECGTCEDMQSAKALLQDQTYDGMIVLYNYNDGCKKVDISCQGTTATENATLLFHPIGVISTGPTLHEMTISCSADGTWRYENEVIESVSCLVSEPTGPVVTVPVISTTTTMNPSLPLCAQCGRLNVGPISTIDDSMLNGVSTIAFSTVNKCRHATVTCSGEDDSEGVTLFAASSSLISGKGSISFNFICNSASHWMTNAGTSISEVMCGRWRETTTTTSKPSQCSICENLRATSMQPNDNSAYDGMIILNHYQVSTGCRRVDISCGPTLPTENATVFFGSAVVATGPQEHTFTIDCNSNGNWIYQGSAIASVSCLISETTNGVTVAPTTPTTTTIADPSVPACSRCGRAPIVSIGSIGTYMNGFTTVVQSVDENDCSVITIKCEGTTTGNGVALLSSGLPIASGFGSTTTELICGVDSTWRSVKQPDHVITALACGHKNAPVTPIPTTTIATNGLCNSCPLMTALAMSDGTTNYDGMVIMDHFTDPIKNCRKVIVTCGPTTIGERATLLLDKNQISSGTSAQVQELDCNENGNWITSSLASVTTASCLIEKTTEDDDPITATTVIPVTNPTKSLCTQCARLPVTPGPGIYRNGFVVISNTYHTYGCLVVRFTCEGYEKSELTSIVADESNHLDMSTGSSSVNLTCNTQGKWVYGPYGEINSISCLTSEPKTDIPVTSKCSKCDNIRPVARGSDESAQYDGMLVLTHYTSRDSGCKKAILTCEATMDNEKADLWIDSETADINDERQEFSLECSPNGRWNYNSKEISTASCLITNATTTGRKRRKKRQAGTGASACQSCPTFPMTSLRSFYPYMNGFVTLSLDDSGECIQASGMCEGISDNNIAAWILSGDVIASSPGRINMSFYCNSQSKWESTAGHSISQISCGRQVATTTAVATTTTSSRAMQCPNMIASPFSETELTDGQKNGQLILDHRVELDDMVRQVTITCYGSMTSDKVTISLNGKSQTVDGTGQITILLECSPTGEWLRDGLSITTASCIVTSGTGVSEPLTTPPPISTTIGTIPNTNCNRQLISIVPSGYLPAYLSMNTISTSTSLTVDMVCYSTTNGEAAKLIFDDGSELSAGAGLTNLSISCNGNAQWVVTALTGTGISIGKIISTVSCAVPAPITTTLGPVTANPACRACENLPGVPLESSQLASNERNGQFILDHYTDERASCRVLYLTCVGSGSIIIFNGATETSSGNGITTAFLTCNAQSNWNWNNQIVAQASCKVNDGSMLITTPVPSITTESPLNSENTLKCNRDSLKRPILNGDQGAYLVLDTIVQNGVLITTLSCSGSTPGTATLTNGDGTILGQSSSLLNATLTCNANSQWQLLSISGSETSVSPSGTIVENLSCGAISATTTTTTLATTTTDNDRCKRCENMKAFALTSAQLQANEKNGELLLDHYVEPTTKCRVVVIKCRGENVKQNATIYLNDDSLTLSAQYGQMSTSMSCSSSNVWNRNGIAVSSVACKISTDNSATSAAPITTQAPVATTPSSSVPDASCNREFVRATTSGYDSGFMTLDTVVSGGSMTVTASCAAPQTSQTAALVDSAGTRLSSAVGTTNLTLTCNTNSQWVTTDGTIVTTLSCGAIPLPTEAPVVDCSQAAWAEWQEWSDCTDTCGSCGTHQRFRVCNKPRDDCTCPGSVYEKTSCNTAVCKYPRVSCCDGFTPRSAAGTFCISGCLSIGGCGGCFLGLCLGAPMMPPLGCPCGAGFMCMRGGCVARAAGARTFRDVDTSHDAETVKSPDDHFKSCCSILDVQPTCMGICNYGDYSVDAIQSSIMLQSKCPPSDISKVHFCAARGTNHTTCCRQMRVPSDCDTFCDQGQDNSEVQLSINHLQCMNYFDDIKGCFYEHALNEYYEQKRSNADKKSISYQMSFLK</sequence>
<dbReference type="PANTHER" id="PTHR21629:SF5">
    <property type="entry name" value="C6 DOMAIN-CONTAINING PROTEIN"/>
    <property type="match status" value="1"/>
</dbReference>
<name>A0A8S1E6Z9_9PELO</name>
<feature type="domain" description="C6" evidence="2">
    <location>
        <begin position="863"/>
        <end position="955"/>
    </location>
</feature>
<dbReference type="Pfam" id="PF01681">
    <property type="entry name" value="C6"/>
    <property type="match status" value="15"/>
</dbReference>
<dbReference type="InterPro" id="IPR000884">
    <property type="entry name" value="TSP1_rpt"/>
</dbReference>
<feature type="domain" description="C6" evidence="2">
    <location>
        <begin position="129"/>
        <end position="214"/>
    </location>
</feature>
<feature type="region of interest" description="Disordered" evidence="1">
    <location>
        <begin position="237"/>
        <end position="289"/>
    </location>
</feature>
<dbReference type="InterPro" id="IPR002601">
    <property type="entry name" value="C6_domain"/>
</dbReference>
<feature type="domain" description="C6" evidence="2">
    <location>
        <begin position="638"/>
        <end position="728"/>
    </location>
</feature>
<protein>
    <recommendedName>
        <fullName evidence="2">C6 domain-containing protein</fullName>
    </recommendedName>
</protein>
<feature type="compositionally biased region" description="Basic and acidic residues" evidence="1">
    <location>
        <begin position="263"/>
        <end position="275"/>
    </location>
</feature>
<accession>A0A8S1E6Z9</accession>
<dbReference type="Pfam" id="PF01682">
    <property type="entry name" value="DB"/>
    <property type="match status" value="1"/>
</dbReference>
<feature type="domain" description="C6" evidence="2">
    <location>
        <begin position="744"/>
        <end position="834"/>
    </location>
</feature>
<dbReference type="InterPro" id="IPR036383">
    <property type="entry name" value="TSP1_rpt_sf"/>
</dbReference>
<feature type="domain" description="C6" evidence="2">
    <location>
        <begin position="303"/>
        <end position="393"/>
    </location>
</feature>
<dbReference type="Proteomes" id="UP000494206">
    <property type="component" value="Unassembled WGS sequence"/>
</dbReference>
<dbReference type="InterPro" id="IPR002602">
    <property type="entry name" value="DB"/>
</dbReference>
<dbReference type="SUPFAM" id="SSF82895">
    <property type="entry name" value="TSP-1 type 1 repeat"/>
    <property type="match status" value="1"/>
</dbReference>
<feature type="domain" description="C6" evidence="2">
    <location>
        <begin position="1544"/>
        <end position="1640"/>
    </location>
</feature>
<feature type="domain" description="C6" evidence="2">
    <location>
        <begin position="1659"/>
        <end position="1749"/>
    </location>
</feature>
<feature type="domain" description="C6" evidence="2">
    <location>
        <begin position="20"/>
        <end position="111"/>
    </location>
</feature>
<feature type="domain" description="C6" evidence="2">
    <location>
        <begin position="1779"/>
        <end position="1875"/>
    </location>
</feature>
<evidence type="ECO:0000259" key="2">
    <source>
        <dbReference type="SMART" id="SM01048"/>
    </source>
</evidence>
<gene>
    <name evidence="3" type="ORF">CBOVIS_LOCUS967</name>
</gene>